<dbReference type="EMBL" id="JANPWB010000002">
    <property type="protein sequence ID" value="KAJ1211683.1"/>
    <property type="molecule type" value="Genomic_DNA"/>
</dbReference>
<comment type="caution">
    <text evidence="1">The sequence shown here is derived from an EMBL/GenBank/DDBJ whole genome shotgun (WGS) entry which is preliminary data.</text>
</comment>
<name>A0AAV7WCB1_PLEWA</name>
<organism evidence="1 2">
    <name type="scientific">Pleurodeles waltl</name>
    <name type="common">Iberian ribbed newt</name>
    <dbReference type="NCBI Taxonomy" id="8319"/>
    <lineage>
        <taxon>Eukaryota</taxon>
        <taxon>Metazoa</taxon>
        <taxon>Chordata</taxon>
        <taxon>Craniata</taxon>
        <taxon>Vertebrata</taxon>
        <taxon>Euteleostomi</taxon>
        <taxon>Amphibia</taxon>
        <taxon>Batrachia</taxon>
        <taxon>Caudata</taxon>
        <taxon>Salamandroidea</taxon>
        <taxon>Salamandridae</taxon>
        <taxon>Pleurodelinae</taxon>
        <taxon>Pleurodeles</taxon>
    </lineage>
</organism>
<gene>
    <name evidence="1" type="ORF">NDU88_007040</name>
</gene>
<evidence type="ECO:0000313" key="2">
    <source>
        <dbReference type="Proteomes" id="UP001066276"/>
    </source>
</evidence>
<reference evidence="1" key="1">
    <citation type="journal article" date="2022" name="bioRxiv">
        <title>Sequencing and chromosome-scale assembly of the giantPleurodeles waltlgenome.</title>
        <authorList>
            <person name="Brown T."/>
            <person name="Elewa A."/>
            <person name="Iarovenko S."/>
            <person name="Subramanian E."/>
            <person name="Araus A.J."/>
            <person name="Petzold A."/>
            <person name="Susuki M."/>
            <person name="Suzuki K.-i.T."/>
            <person name="Hayashi T."/>
            <person name="Toyoda A."/>
            <person name="Oliveira C."/>
            <person name="Osipova E."/>
            <person name="Leigh N.D."/>
            <person name="Simon A."/>
            <person name="Yun M.H."/>
        </authorList>
    </citation>
    <scope>NUCLEOTIDE SEQUENCE</scope>
    <source>
        <strain evidence="1">20211129_DDA</strain>
        <tissue evidence="1">Liver</tissue>
    </source>
</reference>
<accession>A0AAV7WCB1</accession>
<sequence>MFPVAPRRVHHSSCSLQKALFITSRGARGRRKARKETTSLELFGCKTTSHRGNKARPARAGEYTGYRRRRYSECMCSTRGNAGNQRFEANRGGVQAPGMMKPWGKALRGQNRIFGRWV</sequence>
<dbReference type="AlphaFoldDB" id="A0AAV7WCB1"/>
<proteinExistence type="predicted"/>
<dbReference type="Proteomes" id="UP001066276">
    <property type="component" value="Chromosome 1_2"/>
</dbReference>
<protein>
    <submittedName>
        <fullName evidence="1">Uncharacterized protein</fullName>
    </submittedName>
</protein>
<evidence type="ECO:0000313" key="1">
    <source>
        <dbReference type="EMBL" id="KAJ1211683.1"/>
    </source>
</evidence>
<keyword evidence="2" id="KW-1185">Reference proteome</keyword>